<feature type="non-terminal residue" evidence="5">
    <location>
        <position position="1"/>
    </location>
</feature>
<evidence type="ECO:0000313" key="5">
    <source>
        <dbReference type="EMBL" id="GAI49496.1"/>
    </source>
</evidence>
<dbReference type="InterPro" id="IPR052078">
    <property type="entry name" value="Trehalose_Metab_GTase"/>
</dbReference>
<name>X1Q429_9ZZZZ</name>
<keyword evidence="3" id="KW-0808">Transferase</keyword>
<dbReference type="GO" id="GO:0016757">
    <property type="term" value="F:glycosyltransferase activity"/>
    <property type="evidence" value="ECO:0007669"/>
    <property type="project" value="UniProtKB-KW"/>
</dbReference>
<evidence type="ECO:0000259" key="4">
    <source>
        <dbReference type="Pfam" id="PF21269"/>
    </source>
</evidence>
<accession>X1Q429</accession>
<dbReference type="PANTHER" id="PTHR47779">
    <property type="entry name" value="SYNTHASE (CCG-9), PUTATIVE (AFU_ORTHOLOGUE AFUA_3G12100)-RELATED"/>
    <property type="match status" value="1"/>
</dbReference>
<reference evidence="5" key="1">
    <citation type="journal article" date="2014" name="Front. Microbiol.">
        <title>High frequency of phylogenetically diverse reductive dehalogenase-homologous genes in deep subseafloor sedimentary metagenomes.</title>
        <authorList>
            <person name="Kawai M."/>
            <person name="Futagami T."/>
            <person name="Toyoda A."/>
            <person name="Takaki Y."/>
            <person name="Nishi S."/>
            <person name="Hori S."/>
            <person name="Arai W."/>
            <person name="Tsubouchi T."/>
            <person name="Morono Y."/>
            <person name="Uchiyama I."/>
            <person name="Ito T."/>
            <person name="Fujiyama A."/>
            <person name="Inagaki F."/>
            <person name="Takami H."/>
        </authorList>
    </citation>
    <scope>NUCLEOTIDE SEQUENCE</scope>
    <source>
        <strain evidence="5">Expedition CK06-06</strain>
    </source>
</reference>
<organism evidence="5">
    <name type="scientific">marine sediment metagenome</name>
    <dbReference type="NCBI Taxonomy" id="412755"/>
    <lineage>
        <taxon>unclassified sequences</taxon>
        <taxon>metagenomes</taxon>
        <taxon>ecological metagenomes</taxon>
    </lineage>
</organism>
<dbReference type="EMBL" id="BARV01038639">
    <property type="protein sequence ID" value="GAI49496.1"/>
    <property type="molecule type" value="Genomic_DNA"/>
</dbReference>
<proteinExistence type="inferred from homology"/>
<dbReference type="PANTHER" id="PTHR47779:SF1">
    <property type="entry name" value="SYNTHASE (CCG-9), PUTATIVE (AFU_ORTHOLOGUE AFUA_3G12100)-RELATED"/>
    <property type="match status" value="1"/>
</dbReference>
<evidence type="ECO:0000256" key="1">
    <source>
        <dbReference type="ARBA" id="ARBA00009481"/>
    </source>
</evidence>
<comment type="caution">
    <text evidence="5">The sequence shown here is derived from an EMBL/GenBank/DDBJ whole genome shotgun (WGS) entry which is preliminary data.</text>
</comment>
<protein>
    <recommendedName>
        <fullName evidence="4">Trehalose synthase N-terminal domain-containing protein</fullName>
    </recommendedName>
</protein>
<evidence type="ECO:0000256" key="2">
    <source>
        <dbReference type="ARBA" id="ARBA00022676"/>
    </source>
</evidence>
<dbReference type="SUPFAM" id="SSF53756">
    <property type="entry name" value="UDP-Glycosyltransferase/glycogen phosphorylase"/>
    <property type="match status" value="1"/>
</dbReference>
<dbReference type="Pfam" id="PF21269">
    <property type="entry name" value="TreT_GT1"/>
    <property type="match status" value="1"/>
</dbReference>
<feature type="domain" description="Trehalose synthase N-terminal" evidence="4">
    <location>
        <begin position="4"/>
        <end position="80"/>
    </location>
</feature>
<evidence type="ECO:0000256" key="3">
    <source>
        <dbReference type="ARBA" id="ARBA00022679"/>
    </source>
</evidence>
<dbReference type="Gene3D" id="3.40.50.2000">
    <property type="entry name" value="Glycogen Phosphorylase B"/>
    <property type="match status" value="2"/>
</dbReference>
<gene>
    <name evidence="5" type="ORF">S06H3_59463</name>
</gene>
<sequence>TYLAHNEYAALRLRNNSIAADVWVIHDTQVLPLVDFLPDAGKMVWKCHIDTTEPNVFVRDSLMPFMNRYHTVIFSLKQYVLQGLRQPNVCIFAPAIDPLSSKNIGLPSTTISQVLDHHGIDQNRPLVTQISRFDRWKDPWGVIAAYRIAKQRIPELQLALAGGLVAQDDPDALDVLCSVQDYAGDDSDIHIFSGHSTLTD</sequence>
<dbReference type="InterPro" id="IPR049438">
    <property type="entry name" value="TreT_GT1"/>
</dbReference>
<comment type="similarity">
    <text evidence="1">Belongs to the glycosyltransferase group 1 family. Glycosyltransferase 4 subfamily.</text>
</comment>
<feature type="non-terminal residue" evidence="5">
    <location>
        <position position="200"/>
    </location>
</feature>
<dbReference type="AlphaFoldDB" id="X1Q429"/>
<keyword evidence="2" id="KW-0328">Glycosyltransferase</keyword>